<dbReference type="OrthoDB" id="1434790at2"/>
<keyword evidence="2" id="KW-1185">Reference proteome</keyword>
<dbReference type="AlphaFoldDB" id="A0A4Q0XIN8"/>
<comment type="caution">
    <text evidence="1">The sequence shown here is derived from an EMBL/GenBank/DDBJ whole genome shotgun (WGS) entry which is preliminary data.</text>
</comment>
<name>A0A4Q0XIN8_9FLAO</name>
<evidence type="ECO:0000313" key="1">
    <source>
        <dbReference type="EMBL" id="RXJ51494.1"/>
    </source>
</evidence>
<proteinExistence type="predicted"/>
<dbReference type="EMBL" id="SDDZ01000002">
    <property type="protein sequence ID" value="RXJ51494.1"/>
    <property type="molecule type" value="Genomic_DNA"/>
</dbReference>
<sequence length="215" mass="24312">MPSMHPDMNTQTKNSDQNISMTLPLRINFATVEAFLKKKFVGTNVSKTGANGKTTNYFKILDLNLDESHAAPYNLELKIKLKTLTLLFNNKDIHVTVQVQLRLNVSTLELYVEAYKINSHGDHWMATSILKSVLNTFIYKKIIKSLSVDLMPILKEKIDGLNAKLASKLETTKGISILGKVENFTIGHFEIKKNEIWVLVNTSGWCVIAIEDLEF</sequence>
<gene>
    <name evidence="1" type="ORF">ESZ48_06415</name>
</gene>
<dbReference type="Proteomes" id="UP000289792">
    <property type="component" value="Unassembled WGS sequence"/>
</dbReference>
<accession>A0A4Q0XIN8</accession>
<protein>
    <submittedName>
        <fullName evidence="1">DUF4403 family protein</fullName>
    </submittedName>
</protein>
<reference evidence="1 2" key="1">
    <citation type="submission" date="2019-01" db="EMBL/GenBank/DDBJ databases">
        <title>Genome sequence of the Antarctic species Gelidibacter gilvus ACAM 158(T).</title>
        <authorList>
            <person name="Bowman J.P."/>
        </authorList>
    </citation>
    <scope>NUCLEOTIDE SEQUENCE [LARGE SCALE GENOMIC DNA]</scope>
    <source>
        <strain evidence="1 2">IC158</strain>
    </source>
</reference>
<organism evidence="1 2">
    <name type="scientific">Gelidibacter gilvus</name>
    <dbReference type="NCBI Taxonomy" id="59602"/>
    <lineage>
        <taxon>Bacteria</taxon>
        <taxon>Pseudomonadati</taxon>
        <taxon>Bacteroidota</taxon>
        <taxon>Flavobacteriia</taxon>
        <taxon>Flavobacteriales</taxon>
        <taxon>Flavobacteriaceae</taxon>
        <taxon>Gelidibacter</taxon>
    </lineage>
</organism>
<evidence type="ECO:0000313" key="2">
    <source>
        <dbReference type="Proteomes" id="UP000289792"/>
    </source>
</evidence>